<evidence type="ECO:0000256" key="3">
    <source>
        <dbReference type="ARBA" id="ARBA00016337"/>
    </source>
</evidence>
<accession>A0ABY7WM65</accession>
<evidence type="ECO:0000256" key="8">
    <source>
        <dbReference type="ARBA" id="ARBA00022842"/>
    </source>
</evidence>
<evidence type="ECO:0000256" key="2">
    <source>
        <dbReference type="ARBA" id="ARBA00011955"/>
    </source>
</evidence>
<dbReference type="InterPro" id="IPR003374">
    <property type="entry name" value="ApbE-like_sf"/>
</dbReference>
<name>A0ABY7WM65_9SPHI</name>
<evidence type="ECO:0000313" key="13">
    <source>
        <dbReference type="Proteomes" id="UP001221558"/>
    </source>
</evidence>
<sequence length="331" mass="36148">MRVCKIYYRYLLLIFLSILLQHGPQAQVLQKRSMTLMGSRFQVTIIGRDSLDAQQKIDAVRAEIVRIENLISEWNPATQISLVNKNAGIKPVKVDQEVLALTQRALYFSEQSAGAFDISIVAMDKIWQFDGRMDSMPTAASIQRSVAQVGYRDIEIDTTNSTIFLKRPGMKIGFGSIGKGYAADRARALMLAMGVQGGIVDASGDIASWGRQLSGKPWLIGIRNPFKLSKAAAVLRFENGAVVTSGSYEKYAEIDGKRFSHIINPKTGYPATGLISVTICGPSAEFANGLSTSIMVLGVKEGKKMLKKFPQYSGLFITDSGNVITVGVLPK</sequence>
<keyword evidence="7 11" id="KW-0274">FAD</keyword>
<dbReference type="Proteomes" id="UP001221558">
    <property type="component" value="Chromosome"/>
</dbReference>
<evidence type="ECO:0000313" key="12">
    <source>
        <dbReference type="EMBL" id="WDF69654.1"/>
    </source>
</evidence>
<dbReference type="EC" id="2.7.1.180" evidence="2 11"/>
<evidence type="ECO:0000256" key="9">
    <source>
        <dbReference type="ARBA" id="ARBA00031306"/>
    </source>
</evidence>
<keyword evidence="5 11" id="KW-0808">Transferase</keyword>
<dbReference type="InterPro" id="IPR024932">
    <property type="entry name" value="ApbE"/>
</dbReference>
<keyword evidence="4 11" id="KW-0285">Flavoprotein</keyword>
<gene>
    <name evidence="12" type="ORF">PQ465_04555</name>
</gene>
<protein>
    <recommendedName>
        <fullName evidence="3 11">FAD:protein FMN transferase</fullName>
        <ecNumber evidence="2 11">2.7.1.180</ecNumber>
    </recommendedName>
    <alternativeName>
        <fullName evidence="9 11">Flavin transferase</fullName>
    </alternativeName>
</protein>
<proteinExistence type="inferred from homology"/>
<keyword evidence="6 11" id="KW-0479">Metal-binding</keyword>
<evidence type="ECO:0000256" key="4">
    <source>
        <dbReference type="ARBA" id="ARBA00022630"/>
    </source>
</evidence>
<dbReference type="PANTHER" id="PTHR30040">
    <property type="entry name" value="THIAMINE BIOSYNTHESIS LIPOPROTEIN APBE"/>
    <property type="match status" value="1"/>
</dbReference>
<dbReference type="PIRSF" id="PIRSF006268">
    <property type="entry name" value="ApbE"/>
    <property type="match status" value="1"/>
</dbReference>
<evidence type="ECO:0000256" key="11">
    <source>
        <dbReference type="PIRNR" id="PIRNR006268"/>
    </source>
</evidence>
<evidence type="ECO:0000256" key="10">
    <source>
        <dbReference type="ARBA" id="ARBA00048540"/>
    </source>
</evidence>
<reference evidence="12 13" key="1">
    <citation type="submission" date="2023-02" db="EMBL/GenBank/DDBJ databases">
        <title>Genome sequence of Sphingobacterium sp. KACC 22765.</title>
        <authorList>
            <person name="Kim S."/>
            <person name="Heo J."/>
            <person name="Kwon S.-W."/>
        </authorList>
    </citation>
    <scope>NUCLEOTIDE SEQUENCE [LARGE SCALE GENOMIC DNA]</scope>
    <source>
        <strain evidence="12 13">KACC 22765</strain>
    </source>
</reference>
<dbReference type="RefSeq" id="WP_274268367.1">
    <property type="nucleotide sequence ID" value="NZ_CP117880.1"/>
</dbReference>
<keyword evidence="8 11" id="KW-0460">Magnesium</keyword>
<comment type="cofactor">
    <cofactor evidence="1">
        <name>Mg(2+)</name>
        <dbReference type="ChEBI" id="CHEBI:18420"/>
    </cofactor>
</comment>
<comment type="catalytic activity">
    <reaction evidence="10 11">
        <text>L-threonyl-[protein] + FAD = FMN-L-threonyl-[protein] + AMP + H(+)</text>
        <dbReference type="Rhea" id="RHEA:36847"/>
        <dbReference type="Rhea" id="RHEA-COMP:11060"/>
        <dbReference type="Rhea" id="RHEA-COMP:11061"/>
        <dbReference type="ChEBI" id="CHEBI:15378"/>
        <dbReference type="ChEBI" id="CHEBI:30013"/>
        <dbReference type="ChEBI" id="CHEBI:57692"/>
        <dbReference type="ChEBI" id="CHEBI:74257"/>
        <dbReference type="ChEBI" id="CHEBI:456215"/>
        <dbReference type="EC" id="2.7.1.180"/>
    </reaction>
</comment>
<evidence type="ECO:0000256" key="5">
    <source>
        <dbReference type="ARBA" id="ARBA00022679"/>
    </source>
</evidence>
<dbReference type="PANTHER" id="PTHR30040:SF2">
    <property type="entry name" value="FAD:PROTEIN FMN TRANSFERASE"/>
    <property type="match status" value="1"/>
</dbReference>
<comment type="similarity">
    <text evidence="11">Belongs to the ApbE family.</text>
</comment>
<evidence type="ECO:0000256" key="6">
    <source>
        <dbReference type="ARBA" id="ARBA00022723"/>
    </source>
</evidence>
<dbReference type="Gene3D" id="3.10.520.10">
    <property type="entry name" value="ApbE-like domains"/>
    <property type="match status" value="1"/>
</dbReference>
<dbReference type="EMBL" id="CP117880">
    <property type="protein sequence ID" value="WDF69654.1"/>
    <property type="molecule type" value="Genomic_DNA"/>
</dbReference>
<dbReference type="Pfam" id="PF02424">
    <property type="entry name" value="ApbE"/>
    <property type="match status" value="1"/>
</dbReference>
<evidence type="ECO:0000256" key="7">
    <source>
        <dbReference type="ARBA" id="ARBA00022827"/>
    </source>
</evidence>
<dbReference type="GO" id="GO:0016740">
    <property type="term" value="F:transferase activity"/>
    <property type="evidence" value="ECO:0007669"/>
    <property type="project" value="UniProtKB-KW"/>
</dbReference>
<keyword evidence="13" id="KW-1185">Reference proteome</keyword>
<evidence type="ECO:0000256" key="1">
    <source>
        <dbReference type="ARBA" id="ARBA00001946"/>
    </source>
</evidence>
<dbReference type="SUPFAM" id="SSF143631">
    <property type="entry name" value="ApbE-like"/>
    <property type="match status" value="1"/>
</dbReference>
<organism evidence="12 13">
    <name type="scientific">Sphingobacterium oryzagri</name>
    <dbReference type="NCBI Taxonomy" id="3025669"/>
    <lineage>
        <taxon>Bacteria</taxon>
        <taxon>Pseudomonadati</taxon>
        <taxon>Bacteroidota</taxon>
        <taxon>Sphingobacteriia</taxon>
        <taxon>Sphingobacteriales</taxon>
        <taxon>Sphingobacteriaceae</taxon>
        <taxon>Sphingobacterium</taxon>
    </lineage>
</organism>